<keyword evidence="2" id="KW-0479">Metal-binding</keyword>
<dbReference type="InterPro" id="IPR017972">
    <property type="entry name" value="Cyt_P450_CS"/>
</dbReference>
<sequence>MTIKNLTIPVSLSSSEFFENPYPFYDKLRSIHPIYKGNFLKYPGWYVTGYAEAAAILKDTRFKNRIPLPENSQKYSELKNMQHHMMLFKNPPDHKRIRMMVSRAFTPRFAESYRPYINETVNVLLNEVQYKRTMDVVSDFAFPLASLIIAKMLGVPAGESYQFREWAASLIQTIDFTRSRKELTKGNDKAIKLIAYFKDLIQQKKHNPQNDLISMLMKEQQDERLSDEELLATCILLVIAGHETTVNLISNSILSLLNHPEKLMELKEKPSLIESAVEEFLRYESPTQMTARVASEDIEMNGMMIKKEEHVYILLGAANRDPKKFTHPHVLDITRNPNPHLAFGQGIHFCLGSSLARLEAQIAICTLLQRIPNLQLSTPNVQYRKLIGFRSLTELPVTF</sequence>
<dbReference type="RefSeq" id="WP_003324993.1">
    <property type="nucleotide sequence ID" value="NC_014639.1"/>
</dbReference>
<reference evidence="3 4" key="1">
    <citation type="journal article" date="2011" name="Front. Microbiol.">
        <title>Genomic signatures of strain selection and enhancement in Bacillus atrophaeus var. globigii, a historical biowarfare simulant.</title>
        <authorList>
            <person name="Gibbons H.S."/>
            <person name="Broomall S.M."/>
            <person name="McNew L.A."/>
            <person name="Daligault H."/>
            <person name="Chapman C."/>
            <person name="Bruce D."/>
            <person name="Karavis M."/>
            <person name="Krepps M."/>
            <person name="McGregor P.A."/>
            <person name="Hong C."/>
            <person name="Park K.H."/>
            <person name="Akmal A."/>
            <person name="Feldman A."/>
            <person name="Lin J.S."/>
            <person name="Chang W.E."/>
            <person name="Higgs B.W."/>
            <person name="Demirev P."/>
            <person name="Lindquist J."/>
            <person name="Liem A."/>
            <person name="Fochler E."/>
            <person name="Read T.D."/>
            <person name="Tapia R."/>
            <person name="Johnson S."/>
            <person name="Bishop-Lilly K.A."/>
            <person name="Detter C."/>
            <person name="Han C."/>
            <person name="Sozhamannan S."/>
            <person name="Rosenzweig C.N."/>
            <person name="Skowronski E.W."/>
        </authorList>
    </citation>
    <scope>NUCLEOTIDE SEQUENCE [LARGE SCALE GENOMIC DNA]</scope>
    <source>
        <strain evidence="3 4">1942</strain>
    </source>
</reference>
<comment type="similarity">
    <text evidence="1 2">Belongs to the cytochrome P450 family.</text>
</comment>
<evidence type="ECO:0000313" key="3">
    <source>
        <dbReference type="EMBL" id="ADP33504.1"/>
    </source>
</evidence>
<dbReference type="InterPro" id="IPR002397">
    <property type="entry name" value="Cyt_P450_B"/>
</dbReference>
<dbReference type="PRINTS" id="PR00385">
    <property type="entry name" value="P450"/>
</dbReference>
<dbReference type="Pfam" id="PF00067">
    <property type="entry name" value="p450"/>
    <property type="match status" value="1"/>
</dbReference>
<dbReference type="InterPro" id="IPR001128">
    <property type="entry name" value="Cyt_P450"/>
</dbReference>
<dbReference type="PANTHER" id="PTHR46696:SF4">
    <property type="entry name" value="BIOTIN BIOSYNTHESIS CYTOCHROME P450"/>
    <property type="match status" value="1"/>
</dbReference>
<keyword evidence="2" id="KW-0560">Oxidoreductase</keyword>
<proteinExistence type="inferred from homology"/>
<name>A0ABM5M072_BACA1</name>
<keyword evidence="2" id="KW-0349">Heme</keyword>
<keyword evidence="4" id="KW-1185">Reference proteome</keyword>
<dbReference type="CDD" id="cd20625">
    <property type="entry name" value="CYP164-like"/>
    <property type="match status" value="1"/>
</dbReference>
<protein>
    <submittedName>
        <fullName evidence="3">Cytochrome P450 for pimelic acid formation for biotin biosynthesis</fullName>
    </submittedName>
</protein>
<gene>
    <name evidence="3" type="ordered locus">BATR1942_12885</name>
</gene>
<dbReference type="Proteomes" id="UP000006867">
    <property type="component" value="Chromosome"/>
</dbReference>
<evidence type="ECO:0000313" key="4">
    <source>
        <dbReference type="Proteomes" id="UP000006867"/>
    </source>
</evidence>
<dbReference type="PANTHER" id="PTHR46696">
    <property type="entry name" value="P450, PUTATIVE (EUROFUNG)-RELATED"/>
    <property type="match status" value="1"/>
</dbReference>
<evidence type="ECO:0000256" key="2">
    <source>
        <dbReference type="RuleBase" id="RU000461"/>
    </source>
</evidence>
<dbReference type="PROSITE" id="PS00086">
    <property type="entry name" value="CYTOCHROME_P450"/>
    <property type="match status" value="1"/>
</dbReference>
<dbReference type="InterPro" id="IPR036396">
    <property type="entry name" value="Cyt_P450_sf"/>
</dbReference>
<dbReference type="PRINTS" id="PR00359">
    <property type="entry name" value="BP450"/>
</dbReference>
<organism evidence="3 4">
    <name type="scientific">Bacillus atrophaeus (strain 1942)</name>
    <dbReference type="NCBI Taxonomy" id="720555"/>
    <lineage>
        <taxon>Bacteria</taxon>
        <taxon>Bacillati</taxon>
        <taxon>Bacillota</taxon>
        <taxon>Bacilli</taxon>
        <taxon>Bacillales</taxon>
        <taxon>Bacillaceae</taxon>
        <taxon>Bacillus</taxon>
    </lineage>
</organism>
<evidence type="ECO:0000256" key="1">
    <source>
        <dbReference type="ARBA" id="ARBA00010617"/>
    </source>
</evidence>
<dbReference type="SUPFAM" id="SSF48264">
    <property type="entry name" value="Cytochrome P450"/>
    <property type="match status" value="1"/>
</dbReference>
<accession>A0ABM5M072</accession>
<keyword evidence="2" id="KW-0503">Monooxygenase</keyword>
<keyword evidence="2" id="KW-0408">Iron</keyword>
<dbReference type="EMBL" id="CP002207">
    <property type="protein sequence ID" value="ADP33504.1"/>
    <property type="molecule type" value="Genomic_DNA"/>
</dbReference>
<dbReference type="Gene3D" id="1.10.630.10">
    <property type="entry name" value="Cytochrome P450"/>
    <property type="match status" value="1"/>
</dbReference>